<reference evidence="1" key="1">
    <citation type="journal article" date="2015" name="Nature">
        <title>Complex archaea that bridge the gap between prokaryotes and eukaryotes.</title>
        <authorList>
            <person name="Spang A."/>
            <person name="Saw J.H."/>
            <person name="Jorgensen S.L."/>
            <person name="Zaremba-Niedzwiedzka K."/>
            <person name="Martijn J."/>
            <person name="Lind A.E."/>
            <person name="van Eijk R."/>
            <person name="Schleper C."/>
            <person name="Guy L."/>
            <person name="Ettema T.J."/>
        </authorList>
    </citation>
    <scope>NUCLEOTIDE SEQUENCE</scope>
</reference>
<organism evidence="1">
    <name type="scientific">marine sediment metagenome</name>
    <dbReference type="NCBI Taxonomy" id="412755"/>
    <lineage>
        <taxon>unclassified sequences</taxon>
        <taxon>metagenomes</taxon>
        <taxon>ecological metagenomes</taxon>
    </lineage>
</organism>
<evidence type="ECO:0000313" key="1">
    <source>
        <dbReference type="EMBL" id="KKN73780.1"/>
    </source>
</evidence>
<proteinExistence type="predicted"/>
<sequence>MQIALLESTVLAISVPKRGLMAFAVKKVLGVPALYDEGATRWYVYSDPSIDIDDVRTLIAVVENIGDFPNTGPPQGFPDVTERRNVGPPQASWVGAANAVRGWAQSRLPPFPPEDHPDFGEALTLEDWFARPWLQINTTEGMVPFVPNDVQP</sequence>
<protein>
    <submittedName>
        <fullName evidence="1">Uncharacterized protein</fullName>
    </submittedName>
</protein>
<gene>
    <name evidence="1" type="ORF">LCGC14_0397280</name>
</gene>
<comment type="caution">
    <text evidence="1">The sequence shown here is derived from an EMBL/GenBank/DDBJ whole genome shotgun (WGS) entry which is preliminary data.</text>
</comment>
<accession>A0A0F9SY10</accession>
<dbReference type="EMBL" id="LAZR01000337">
    <property type="protein sequence ID" value="KKN73780.1"/>
    <property type="molecule type" value="Genomic_DNA"/>
</dbReference>
<dbReference type="AlphaFoldDB" id="A0A0F9SY10"/>
<name>A0A0F9SY10_9ZZZZ</name>